<dbReference type="PANTHER" id="PTHR12585:SF73">
    <property type="entry name" value="SISTER CHROMATID COHESION 1 PROTEIN 2"/>
    <property type="match status" value="1"/>
</dbReference>
<dbReference type="Pfam" id="PF04825">
    <property type="entry name" value="Rad21_Rec8_N"/>
    <property type="match status" value="1"/>
</dbReference>
<feature type="domain" description="Rad21/Rec8-like protein N-terminal" evidence="6">
    <location>
        <begin position="1"/>
        <end position="91"/>
    </location>
</feature>
<keyword evidence="3" id="KW-0539">Nucleus</keyword>
<dbReference type="SUPFAM" id="SSF46785">
    <property type="entry name" value="Winged helix' DNA-binding domain"/>
    <property type="match status" value="1"/>
</dbReference>
<reference evidence="7 8" key="1">
    <citation type="journal article" date="2023" name="Plants (Basel)">
        <title>Bridging the Gap: Combining Genomics and Transcriptomics Approaches to Understand Stylosanthes scabra, an Orphan Legume from the Brazilian Caatinga.</title>
        <authorList>
            <person name="Ferreira-Neto J.R.C."/>
            <person name="da Silva M.D."/>
            <person name="Binneck E."/>
            <person name="de Melo N.F."/>
            <person name="da Silva R.H."/>
            <person name="de Melo A.L.T.M."/>
            <person name="Pandolfi V."/>
            <person name="Bustamante F.O."/>
            <person name="Brasileiro-Vidal A.C."/>
            <person name="Benko-Iseppon A.M."/>
        </authorList>
    </citation>
    <scope>NUCLEOTIDE SEQUENCE [LARGE SCALE GENOMIC DNA]</scope>
    <source>
        <tissue evidence="7">Leaves</tissue>
    </source>
</reference>
<dbReference type="Gene3D" id="1.10.10.580">
    <property type="entry name" value="Structural maintenance of chromosome 1. Chain E"/>
    <property type="match status" value="1"/>
</dbReference>
<dbReference type="Proteomes" id="UP001341840">
    <property type="component" value="Unassembled WGS sequence"/>
</dbReference>
<dbReference type="PANTHER" id="PTHR12585">
    <property type="entry name" value="SCC1 / RAD21 FAMILY MEMBER"/>
    <property type="match status" value="1"/>
</dbReference>
<evidence type="ECO:0008006" key="9">
    <source>
        <dbReference type="Google" id="ProtNLM"/>
    </source>
</evidence>
<dbReference type="InterPro" id="IPR006909">
    <property type="entry name" value="Rad21/Rec8_C_eu"/>
</dbReference>
<sequence length="729" mass="82846">MSYSRFLSSTKGPLWVAAYCFKRLNKAQILHNHIPSSVDKILQDEMNAISYRVIAYLLLGAVRIYSKKAEYLLDDCNEMLVRINKFLIKTKGKTPVEKMRMSVIIPDRFELDAFDLDILEDAGGGHVASQEEITLKDVVCSNEGFGLLSLDKFEKFDFCQNICIADQAMLEDFCQSHEMDVDYEFFLPNSPINLIEDNNTSEKSIVHVGEPMNFDMVLLSEGVEKEPLDLFCQDQDQQNNEVLAIQEAASCEDKIPEERSRISRDELVDVSIFSGREKEHALSVEAFNESHQVDEEHSIVMETSSSLCQMHKEISEVHEIRNFQENTERTPEDKSYQKDCMDYSKSSVAEKDLGENTERSVEEHEKESTFVCKEKVLLECEKLNVMPLGSKNLDVTPQSKLQGGSVTKPKQGATSPEVIHISTPAVRECASFSRKRKIVIDRMIVLPNEVLKKSLYDTSDLVADRRKFRRILSAVQRKSLISSHCDGFNRPLFPCSHLCSLFSRSKISSSLKIVENQENLDVSESQTVGGPVHTAIAPQTPCQRPVPLRNLEIPGSLDVSELQSVGSPDQIETAPRTPPPSLKAKLRPIEELERNEIQLTDNLEPSSPHGTIQREQPLRRDDELNLMEEVINSCETENSNLSGWSDRTRRVARYLHQNYMGLRTQRHEQVVNFSQVLRGCVRKECARLFYEILVLKTTSYVDVNQNSAYGDILMCKLQKMDQTFGVVDL</sequence>
<dbReference type="Pfam" id="PF04824">
    <property type="entry name" value="Rad21_Rec8"/>
    <property type="match status" value="1"/>
</dbReference>
<dbReference type="InterPro" id="IPR039781">
    <property type="entry name" value="Rad21/Rec8-like"/>
</dbReference>
<evidence type="ECO:0000313" key="7">
    <source>
        <dbReference type="EMBL" id="MED6187128.1"/>
    </source>
</evidence>
<feature type="domain" description="Rad21/Rec8-like protein C-terminal eukaryotic" evidence="5">
    <location>
        <begin position="668"/>
        <end position="713"/>
    </location>
</feature>
<comment type="subcellular location">
    <subcellularLocation>
        <location evidence="1">Nucleus</location>
    </subcellularLocation>
</comment>
<organism evidence="7 8">
    <name type="scientific">Stylosanthes scabra</name>
    <dbReference type="NCBI Taxonomy" id="79078"/>
    <lineage>
        <taxon>Eukaryota</taxon>
        <taxon>Viridiplantae</taxon>
        <taxon>Streptophyta</taxon>
        <taxon>Embryophyta</taxon>
        <taxon>Tracheophyta</taxon>
        <taxon>Spermatophyta</taxon>
        <taxon>Magnoliopsida</taxon>
        <taxon>eudicotyledons</taxon>
        <taxon>Gunneridae</taxon>
        <taxon>Pentapetalae</taxon>
        <taxon>rosids</taxon>
        <taxon>fabids</taxon>
        <taxon>Fabales</taxon>
        <taxon>Fabaceae</taxon>
        <taxon>Papilionoideae</taxon>
        <taxon>50 kb inversion clade</taxon>
        <taxon>dalbergioids sensu lato</taxon>
        <taxon>Dalbergieae</taxon>
        <taxon>Pterocarpus clade</taxon>
        <taxon>Stylosanthes</taxon>
    </lineage>
</organism>
<keyword evidence="8" id="KW-1185">Reference proteome</keyword>
<proteinExistence type="inferred from homology"/>
<comment type="caution">
    <text evidence="7">The sequence shown here is derived from an EMBL/GenBank/DDBJ whole genome shotgun (WGS) entry which is preliminary data.</text>
</comment>
<evidence type="ECO:0000259" key="6">
    <source>
        <dbReference type="Pfam" id="PF04825"/>
    </source>
</evidence>
<evidence type="ECO:0000256" key="1">
    <source>
        <dbReference type="ARBA" id="ARBA00004123"/>
    </source>
</evidence>
<name>A0ABU6WST1_9FABA</name>
<accession>A0ABU6WST1</accession>
<comment type="similarity">
    <text evidence="2">Belongs to the rad21 family.</text>
</comment>
<evidence type="ECO:0000256" key="2">
    <source>
        <dbReference type="ARBA" id="ARBA00009870"/>
    </source>
</evidence>
<evidence type="ECO:0000259" key="5">
    <source>
        <dbReference type="Pfam" id="PF04824"/>
    </source>
</evidence>
<dbReference type="InterPro" id="IPR036390">
    <property type="entry name" value="WH_DNA-bd_sf"/>
</dbReference>
<evidence type="ECO:0000256" key="3">
    <source>
        <dbReference type="ARBA" id="ARBA00023242"/>
    </source>
</evidence>
<feature type="region of interest" description="Disordered" evidence="4">
    <location>
        <begin position="564"/>
        <end position="583"/>
    </location>
</feature>
<dbReference type="EMBL" id="JASCZI010182134">
    <property type="protein sequence ID" value="MED6187128.1"/>
    <property type="molecule type" value="Genomic_DNA"/>
</dbReference>
<evidence type="ECO:0000313" key="8">
    <source>
        <dbReference type="Proteomes" id="UP001341840"/>
    </source>
</evidence>
<feature type="compositionally biased region" description="Polar residues" evidence="4">
    <location>
        <begin position="396"/>
        <end position="405"/>
    </location>
</feature>
<dbReference type="InterPro" id="IPR023093">
    <property type="entry name" value="ScpA-like_C"/>
</dbReference>
<dbReference type="CDD" id="cd21793">
    <property type="entry name" value="Rad21_Rec8_M_AtSYN1-like"/>
    <property type="match status" value="1"/>
</dbReference>
<feature type="region of interest" description="Disordered" evidence="4">
    <location>
        <begin position="396"/>
        <end position="415"/>
    </location>
</feature>
<dbReference type="InterPro" id="IPR006910">
    <property type="entry name" value="Rad21_Rec8_N"/>
</dbReference>
<evidence type="ECO:0000256" key="4">
    <source>
        <dbReference type="SAM" id="MobiDB-lite"/>
    </source>
</evidence>
<gene>
    <name evidence="7" type="ORF">PIB30_073443</name>
</gene>
<protein>
    <recommendedName>
        <fullName evidence="9">Sister chromatid cohesion 1 protein 2</fullName>
    </recommendedName>
</protein>